<accession>A0AAW9KFM1</accession>
<comment type="similarity">
    <text evidence="2 7 8">Belongs to the NDK family.</text>
</comment>
<evidence type="ECO:0000256" key="3">
    <source>
        <dbReference type="ARBA" id="ARBA00012966"/>
    </source>
</evidence>
<dbReference type="EMBL" id="WNUR01000929">
    <property type="protein sequence ID" value="MDZ7543198.1"/>
    <property type="molecule type" value="Genomic_DNA"/>
</dbReference>
<dbReference type="InterPro" id="IPR034907">
    <property type="entry name" value="NDK-like_dom"/>
</dbReference>
<evidence type="ECO:0000259" key="9">
    <source>
        <dbReference type="SMART" id="SM00562"/>
    </source>
</evidence>
<comment type="caution">
    <text evidence="7">Lacks conserved residue(s) required for the propagation of feature annotation.</text>
</comment>
<feature type="non-terminal residue" evidence="10">
    <location>
        <position position="108"/>
    </location>
</feature>
<dbReference type="GO" id="GO:0006228">
    <property type="term" value="P:UTP biosynthetic process"/>
    <property type="evidence" value="ECO:0007669"/>
    <property type="project" value="InterPro"/>
</dbReference>
<dbReference type="SMART" id="SM00562">
    <property type="entry name" value="NDK"/>
    <property type="match status" value="1"/>
</dbReference>
<keyword evidence="6" id="KW-0546">Nucleotide metabolism</keyword>
<evidence type="ECO:0000256" key="7">
    <source>
        <dbReference type="PROSITE-ProRule" id="PRU00706"/>
    </source>
</evidence>
<evidence type="ECO:0000256" key="5">
    <source>
        <dbReference type="ARBA" id="ARBA00022777"/>
    </source>
</evidence>
<evidence type="ECO:0000256" key="1">
    <source>
        <dbReference type="ARBA" id="ARBA00001946"/>
    </source>
</evidence>
<comment type="cofactor">
    <cofactor evidence="1">
        <name>Mg(2+)</name>
        <dbReference type="ChEBI" id="CHEBI:18420"/>
    </cofactor>
</comment>
<dbReference type="AlphaFoldDB" id="A0AAW9KFM1"/>
<dbReference type="GO" id="GO:0006241">
    <property type="term" value="P:CTP biosynthetic process"/>
    <property type="evidence" value="ECO:0007669"/>
    <property type="project" value="InterPro"/>
</dbReference>
<dbReference type="Proteomes" id="UP001288944">
    <property type="component" value="Unassembled WGS sequence"/>
</dbReference>
<dbReference type="GO" id="GO:0004550">
    <property type="term" value="F:nucleoside diphosphate kinase activity"/>
    <property type="evidence" value="ECO:0007669"/>
    <property type="project" value="UniProtKB-EC"/>
</dbReference>
<proteinExistence type="inferred from homology"/>
<name>A0AAW9KFM1_CLOPF</name>
<dbReference type="PANTHER" id="PTHR11349">
    <property type="entry name" value="NUCLEOSIDE DIPHOSPHATE KINASE"/>
    <property type="match status" value="1"/>
</dbReference>
<dbReference type="InterPro" id="IPR001564">
    <property type="entry name" value="Nucleoside_diP_kinase"/>
</dbReference>
<organism evidence="10 11">
    <name type="scientific">Clostridium perfringens</name>
    <dbReference type="NCBI Taxonomy" id="1502"/>
    <lineage>
        <taxon>Bacteria</taxon>
        <taxon>Bacillati</taxon>
        <taxon>Bacillota</taxon>
        <taxon>Clostridia</taxon>
        <taxon>Eubacteriales</taxon>
        <taxon>Clostridiaceae</taxon>
        <taxon>Clostridium</taxon>
    </lineage>
</organism>
<comment type="caution">
    <text evidence="10">The sequence shown here is derived from an EMBL/GenBank/DDBJ whole genome shotgun (WGS) entry which is preliminary data.</text>
</comment>
<keyword evidence="5 10" id="KW-0418">Kinase</keyword>
<dbReference type="InterPro" id="IPR036850">
    <property type="entry name" value="NDK-like_dom_sf"/>
</dbReference>
<dbReference type="PRINTS" id="PR01243">
    <property type="entry name" value="NUCDPKINASE"/>
</dbReference>
<evidence type="ECO:0000256" key="4">
    <source>
        <dbReference type="ARBA" id="ARBA00022679"/>
    </source>
</evidence>
<dbReference type="GO" id="GO:0006183">
    <property type="term" value="P:GTP biosynthetic process"/>
    <property type="evidence" value="ECO:0007669"/>
    <property type="project" value="InterPro"/>
</dbReference>
<sequence>MYMERSLVLIKPDAVEKNIIGEIISKYEENGLKVVALKMERISKDFACMHYEEHIGKEFFESLIKFITRGPLCELILEGENAIQKIREINGSTNPEKAAEGTIRRLYA</sequence>
<evidence type="ECO:0000256" key="2">
    <source>
        <dbReference type="ARBA" id="ARBA00008142"/>
    </source>
</evidence>
<gene>
    <name evidence="10" type="ORF">GNF83_18875</name>
</gene>
<evidence type="ECO:0000256" key="8">
    <source>
        <dbReference type="RuleBase" id="RU004011"/>
    </source>
</evidence>
<dbReference type="PROSITE" id="PS51374">
    <property type="entry name" value="NDPK_LIKE"/>
    <property type="match status" value="1"/>
</dbReference>
<evidence type="ECO:0000313" key="10">
    <source>
        <dbReference type="EMBL" id="MDZ7543198.1"/>
    </source>
</evidence>
<evidence type="ECO:0000313" key="11">
    <source>
        <dbReference type="Proteomes" id="UP001288944"/>
    </source>
</evidence>
<dbReference type="Gene3D" id="3.30.70.141">
    <property type="entry name" value="Nucleoside diphosphate kinase-like domain"/>
    <property type="match status" value="1"/>
</dbReference>
<dbReference type="SUPFAM" id="SSF54919">
    <property type="entry name" value="Nucleoside diphosphate kinase, NDK"/>
    <property type="match status" value="1"/>
</dbReference>
<protein>
    <recommendedName>
        <fullName evidence="3">nucleoside-diphosphate kinase</fullName>
        <ecNumber evidence="3">2.7.4.6</ecNumber>
    </recommendedName>
</protein>
<reference evidence="10" key="1">
    <citation type="submission" date="2019-11" db="EMBL/GenBank/DDBJ databases">
        <title>Characterization of Clostridium perfringens isolates from swine manure treated agricultural soils.</title>
        <authorList>
            <person name="Wushke S.T."/>
        </authorList>
    </citation>
    <scope>NUCLEOTIDE SEQUENCE</scope>
    <source>
        <strain evidence="10">X62</strain>
    </source>
</reference>
<evidence type="ECO:0000256" key="6">
    <source>
        <dbReference type="ARBA" id="ARBA00023080"/>
    </source>
</evidence>
<keyword evidence="4" id="KW-0808">Transferase</keyword>
<dbReference type="Pfam" id="PF00334">
    <property type="entry name" value="NDK"/>
    <property type="match status" value="1"/>
</dbReference>
<dbReference type="EC" id="2.7.4.6" evidence="3"/>
<feature type="domain" description="Nucleoside diphosphate kinase-like" evidence="9">
    <location>
        <begin position="3"/>
        <end position="108"/>
    </location>
</feature>